<dbReference type="Gene3D" id="1.20.920.10">
    <property type="entry name" value="Bromodomain-like"/>
    <property type="match status" value="1"/>
</dbReference>
<dbReference type="InterPro" id="IPR009057">
    <property type="entry name" value="Homeodomain-like_sf"/>
</dbReference>
<sequence>MARREHTIDDDDKAAQGVSGERQWGALEELLLACAVNRHGTESWDSVAVEVKDRTPSLGGLTSENCMDKFKDLQRRYINVGDGANRLVDELRRIRVEELRREVQQRDDSIVSLELKVKRLKEEREGSVKGDIDLKAEKIDTPTTMIDAGDERDDRSFNESNSTSQQQKVETTINNEANDIVTSEVVIKLEPESDPTRPQSEPGWSHDNGATRASQAGGVGDSNELGESVGESKREEKDKNSDVQSSATLSLKKKKRGRRPGGGGGSSAVVGSSSGDEVSPATKRVSVVKSEPLIKILEIIRSNRLSSAFERRLWSQESERYKNLVRQHIDLQTVQLRLDKGAYSNAVGKFFRDLLLLLSNSIVFFRKNSPEHLAAVELRSLVLKQKAEMFPKLETSKEVVKVEPELKTALVSKPAMVVCTAKGNVRAQPENASKKVDQKEVVVEERSMVKEEKIEAAPREIKEKGMKNRSKERSVSVPGRRSSRTESKSNGEMQHQYGGNELSSHDNFDVKVEKKVDNQRKRQGAASFLKRMKKNSPNKLTQNDDDSSSEEEESKGSKGKGDRKTRGRDRDKVRETVTRSSRGRGVREVVGKKKRIGRPPKRRSKTALESSGERGKRGRDGVDAQVGGGGTGRGRKKTRR</sequence>
<dbReference type="SMART" id="SM00717">
    <property type="entry name" value="SANT"/>
    <property type="match status" value="1"/>
</dbReference>
<keyword evidence="1 2" id="KW-0103">Bromodomain</keyword>
<dbReference type="AlphaFoldDB" id="A0AAV8T1A7"/>
<feature type="compositionally biased region" description="Basic and acidic residues" evidence="4">
    <location>
        <begin position="230"/>
        <end position="241"/>
    </location>
</feature>
<evidence type="ECO:0000256" key="4">
    <source>
        <dbReference type="SAM" id="MobiDB-lite"/>
    </source>
</evidence>
<feature type="compositionally biased region" description="Low complexity" evidence="4">
    <location>
        <begin position="267"/>
        <end position="279"/>
    </location>
</feature>
<proteinExistence type="predicted"/>
<dbReference type="PANTHER" id="PTHR37888">
    <property type="entry name" value="DNA-BINDING BROMODOMAIN-CONTAINING PROTEIN"/>
    <property type="match status" value="1"/>
</dbReference>
<feature type="region of interest" description="Disordered" evidence="4">
    <location>
        <begin position="140"/>
        <end position="177"/>
    </location>
</feature>
<feature type="compositionally biased region" description="Basic and acidic residues" evidence="4">
    <location>
        <begin position="554"/>
        <end position="577"/>
    </location>
</feature>
<dbReference type="PANTHER" id="PTHR37888:SF8">
    <property type="entry name" value="HISTONE-LYSINE N-METHYLTRANSFERASE, H3 LYSINE-79 SPECIFIC-LIKE"/>
    <property type="match status" value="1"/>
</dbReference>
<feature type="compositionally biased region" description="Acidic residues" evidence="4">
    <location>
        <begin position="543"/>
        <end position="553"/>
    </location>
</feature>
<feature type="coiled-coil region" evidence="3">
    <location>
        <begin position="96"/>
        <end position="123"/>
    </location>
</feature>
<feature type="compositionally biased region" description="Basic residues" evidence="4">
    <location>
        <begin position="592"/>
        <end position="605"/>
    </location>
</feature>
<dbReference type="InterPro" id="IPR001487">
    <property type="entry name" value="Bromodomain"/>
</dbReference>
<feature type="compositionally biased region" description="Basic and acidic residues" evidence="4">
    <location>
        <begin position="455"/>
        <end position="474"/>
    </location>
</feature>
<evidence type="ECO:0000256" key="3">
    <source>
        <dbReference type="SAM" id="Coils"/>
    </source>
</evidence>
<evidence type="ECO:0000259" key="5">
    <source>
        <dbReference type="PROSITE" id="PS50014"/>
    </source>
</evidence>
<dbReference type="CDD" id="cd04369">
    <property type="entry name" value="Bromodomain"/>
    <property type="match status" value="1"/>
</dbReference>
<name>A0AAV8T1A7_9ROSI</name>
<dbReference type="CDD" id="cd00167">
    <property type="entry name" value="SANT"/>
    <property type="match status" value="1"/>
</dbReference>
<feature type="compositionally biased region" description="Basic and acidic residues" evidence="4">
    <location>
        <begin position="611"/>
        <end position="622"/>
    </location>
</feature>
<dbReference type="PROSITE" id="PS50014">
    <property type="entry name" value="BROMODOMAIN_2"/>
    <property type="match status" value="1"/>
</dbReference>
<protein>
    <recommendedName>
        <fullName evidence="5">Bromo domain-containing protein</fullName>
    </recommendedName>
</protein>
<evidence type="ECO:0000256" key="2">
    <source>
        <dbReference type="PROSITE-ProRule" id="PRU00035"/>
    </source>
</evidence>
<accession>A0AAV8T1A7</accession>
<dbReference type="SUPFAM" id="SSF46689">
    <property type="entry name" value="Homeodomain-like"/>
    <property type="match status" value="1"/>
</dbReference>
<feature type="domain" description="Bromo" evidence="5">
    <location>
        <begin position="301"/>
        <end position="372"/>
    </location>
</feature>
<evidence type="ECO:0000256" key="1">
    <source>
        <dbReference type="ARBA" id="ARBA00023117"/>
    </source>
</evidence>
<keyword evidence="7" id="KW-1185">Reference proteome</keyword>
<dbReference type="SMART" id="SM00297">
    <property type="entry name" value="BROMO"/>
    <property type="match status" value="1"/>
</dbReference>
<dbReference type="InterPro" id="IPR036427">
    <property type="entry name" value="Bromodomain-like_sf"/>
</dbReference>
<evidence type="ECO:0000313" key="7">
    <source>
        <dbReference type="Proteomes" id="UP001159364"/>
    </source>
</evidence>
<feature type="region of interest" description="Disordered" evidence="4">
    <location>
        <begin position="190"/>
        <end position="282"/>
    </location>
</feature>
<feature type="compositionally biased region" description="Polar residues" evidence="4">
    <location>
        <begin position="158"/>
        <end position="177"/>
    </location>
</feature>
<feature type="region of interest" description="Disordered" evidence="4">
    <location>
        <begin position="455"/>
        <end position="640"/>
    </location>
</feature>
<reference evidence="6 7" key="1">
    <citation type="submission" date="2021-09" db="EMBL/GenBank/DDBJ databases">
        <title>Genomic insights and catalytic innovation underlie evolution of tropane alkaloids biosynthesis.</title>
        <authorList>
            <person name="Wang Y.-J."/>
            <person name="Tian T."/>
            <person name="Huang J.-P."/>
            <person name="Huang S.-X."/>
        </authorList>
    </citation>
    <scope>NUCLEOTIDE SEQUENCE [LARGE SCALE GENOMIC DNA]</scope>
    <source>
        <strain evidence="6">KIB-2018</strain>
        <tissue evidence="6">Leaf</tissue>
    </source>
</reference>
<gene>
    <name evidence="6" type="ORF">K2173_011015</name>
</gene>
<dbReference type="Pfam" id="PF00439">
    <property type="entry name" value="Bromodomain"/>
    <property type="match status" value="1"/>
</dbReference>
<dbReference type="EMBL" id="JAIWQS010000007">
    <property type="protein sequence ID" value="KAJ8760159.1"/>
    <property type="molecule type" value="Genomic_DNA"/>
</dbReference>
<evidence type="ECO:0000313" key="6">
    <source>
        <dbReference type="EMBL" id="KAJ8760159.1"/>
    </source>
</evidence>
<keyword evidence="3" id="KW-0175">Coiled coil</keyword>
<dbReference type="Proteomes" id="UP001159364">
    <property type="component" value="Linkage Group LG07"/>
</dbReference>
<dbReference type="SUPFAM" id="SSF47370">
    <property type="entry name" value="Bromodomain"/>
    <property type="match status" value="1"/>
</dbReference>
<organism evidence="6 7">
    <name type="scientific">Erythroxylum novogranatense</name>
    <dbReference type="NCBI Taxonomy" id="1862640"/>
    <lineage>
        <taxon>Eukaryota</taxon>
        <taxon>Viridiplantae</taxon>
        <taxon>Streptophyta</taxon>
        <taxon>Embryophyta</taxon>
        <taxon>Tracheophyta</taxon>
        <taxon>Spermatophyta</taxon>
        <taxon>Magnoliopsida</taxon>
        <taxon>eudicotyledons</taxon>
        <taxon>Gunneridae</taxon>
        <taxon>Pentapetalae</taxon>
        <taxon>rosids</taxon>
        <taxon>fabids</taxon>
        <taxon>Malpighiales</taxon>
        <taxon>Erythroxylaceae</taxon>
        <taxon>Erythroxylum</taxon>
    </lineage>
</organism>
<comment type="caution">
    <text evidence="6">The sequence shown here is derived from an EMBL/GenBank/DDBJ whole genome shotgun (WGS) entry which is preliminary data.</text>
</comment>
<feature type="compositionally biased region" description="Basic and acidic residues" evidence="4">
    <location>
        <begin position="503"/>
        <end position="520"/>
    </location>
</feature>
<dbReference type="InterPro" id="IPR001005">
    <property type="entry name" value="SANT/Myb"/>
</dbReference>